<feature type="region of interest" description="Disordered" evidence="8">
    <location>
        <begin position="547"/>
        <end position="572"/>
    </location>
</feature>
<evidence type="ECO:0000256" key="6">
    <source>
        <dbReference type="ARBA" id="ARBA00022989"/>
    </source>
</evidence>
<keyword evidence="6 9" id="KW-1133">Transmembrane helix</keyword>
<feature type="transmembrane region" description="Helical" evidence="9">
    <location>
        <begin position="1209"/>
        <end position="1228"/>
    </location>
</feature>
<feature type="transmembrane region" description="Helical" evidence="9">
    <location>
        <begin position="1179"/>
        <end position="1202"/>
    </location>
</feature>
<name>A0A6I9UQ43_BACDO</name>
<evidence type="ECO:0000313" key="11">
    <source>
        <dbReference type="Proteomes" id="UP001652620"/>
    </source>
</evidence>
<dbReference type="InParanoid" id="A0A6I9UQ43"/>
<feature type="transmembrane region" description="Helical" evidence="9">
    <location>
        <begin position="498"/>
        <end position="518"/>
    </location>
</feature>
<dbReference type="GeneID" id="105223378"/>
<sequence length="1237" mass="135083">MPLAIVSMLQQQKCLETLDEQQQKNQATAVAEVGSTQRQYAETRLINATCKAEQRTAWQHVTATKQQPQQQVSSEKSLRETTNLHNVGITDKCMLNAAASQQTHVASNITHTTYTNVATLVEHTEANVALEKVLNKSKQQTETLHVAKGIGNKALSNMLPQHTTLARLKTKRARHQSVAAVQSAEKREKIANAKAKATKLNTATIITTTTNQSTQSAEMCEMAAPTGEPSVKQQRQHQYHNTEKTIDFNSRRRRGRLRAASVHNALCGNGLTATVCRALMWLARYLEKVAHNRASAGYDQSDPLLYLLSVLLSLIVVNVNRVASLVNEYKCEVNSNTLANTNNKANTNNTTIRPNTNSAKNNKNLKIITNQTIELVSESTEDAGSATKLLQLPEIDDVNVEGEENTTSVDALESASESESEQVAKAKNNNKINAQNTVMTLDRNGLALTERAGLMTARSATKRGKSNCAANAHASATTTTKATAGGTSKTFVAMQMQLLFYAFILCTSILLPSGNNLVAAAKPKSATQLQQQKLLQQQQLLLQQQQQQQQQYEHQHGHQAHQPAAGPNGGFGTLGGYAGAGMPVASGGTAGADLTPPTYQVVSSRASNEQAEFIFPADQSDEQVFDQENLNVVELDDDDDDEEEAGLKKTYGLHDNETAHANVTKAPLFPKDLFTKEQLENGAVICHIIGVIYMFVALAIVCDEFFVPSLDVIIEKLDITDDVAGATFMAAGGSAPELFTSVIGVFISFDDVGIGTIVGSAVFNILFVIGMCALFSKTILALTWWPLFRDCTFYSISLLVLIYFFRDNFIYWWEALILFSIYIAYVTFMKWNVQVERFVKRLVTKNKVTRVRSTDQLMPAGNAANSSETSMATQPGGSVTSRAASETRSGPPGSSSGAGATGNSSGTAGSTHTGAKFRHGLLQLMIHTIDPLHDDDVPGKVDEKATQLHAIASLKVLLDATKPQRGGATTSAANHVKINLKETTLADRPNGNIDTTLDSPSIQSQSGRRPSWIDQRVKIQTRKFSIKANEIEDEPEPLSMAWPDTARKRLTYIMVAPLLIPMWLTLPDTRTPRGKKYYPVTFMGSILWIAAFSYLMVWWANVAGDTARIPPEVMGLTFLAAGTSIPDLITSVIVARKGFGDMAVSSSVGSNIFDVTVGLPIPWLIYGIIYDAPVEVNSVGMVCSITILFMMLLFVVMSIACFRWKMNRGLGFTMFLLYFVFVAVSLMFEYDTLQCPV</sequence>
<dbReference type="OrthoDB" id="2127281at2759"/>
<dbReference type="Gene3D" id="1.20.1420.30">
    <property type="entry name" value="NCX, central ion-binding region"/>
    <property type="match status" value="2"/>
</dbReference>
<evidence type="ECO:0000256" key="1">
    <source>
        <dbReference type="ARBA" id="ARBA00004141"/>
    </source>
</evidence>
<dbReference type="InterPro" id="IPR004837">
    <property type="entry name" value="NaCa_Exmemb"/>
</dbReference>
<dbReference type="PANTHER" id="PTHR10846:SF72">
    <property type="entry name" value="SODIUM_POTASSIUM_CALCIUM EXCHANGER NCKX30C"/>
    <property type="match status" value="1"/>
</dbReference>
<dbReference type="KEGG" id="bdr:105223378"/>
<dbReference type="Pfam" id="PF01699">
    <property type="entry name" value="Na_Ca_ex"/>
    <property type="match status" value="2"/>
</dbReference>
<proteinExistence type="inferred from homology"/>
<feature type="transmembrane region" description="Helical" evidence="9">
    <location>
        <begin position="723"/>
        <end position="747"/>
    </location>
</feature>
<organism evidence="11 12">
    <name type="scientific">Bactrocera dorsalis</name>
    <name type="common">Oriental fruit fly</name>
    <name type="synonym">Dacus dorsalis</name>
    <dbReference type="NCBI Taxonomy" id="27457"/>
    <lineage>
        <taxon>Eukaryota</taxon>
        <taxon>Metazoa</taxon>
        <taxon>Ecdysozoa</taxon>
        <taxon>Arthropoda</taxon>
        <taxon>Hexapoda</taxon>
        <taxon>Insecta</taxon>
        <taxon>Pterygota</taxon>
        <taxon>Neoptera</taxon>
        <taxon>Endopterygota</taxon>
        <taxon>Diptera</taxon>
        <taxon>Brachycera</taxon>
        <taxon>Muscomorpha</taxon>
        <taxon>Tephritoidea</taxon>
        <taxon>Tephritidae</taxon>
        <taxon>Bactrocera</taxon>
        <taxon>Bactrocera</taxon>
    </lineage>
</organism>
<feature type="region of interest" description="Disordered" evidence="8">
    <location>
        <begin position="986"/>
        <end position="1010"/>
    </location>
</feature>
<protein>
    <submittedName>
        <fullName evidence="12 13">Sodium/potassium/calcium exchanger Nckx30C isoform X1</fullName>
    </submittedName>
</protein>
<evidence type="ECO:0000313" key="15">
    <source>
        <dbReference type="RefSeq" id="XP_049308104.1"/>
    </source>
</evidence>
<evidence type="ECO:0000259" key="10">
    <source>
        <dbReference type="Pfam" id="PF01699"/>
    </source>
</evidence>
<evidence type="ECO:0000256" key="9">
    <source>
        <dbReference type="SAM" id="Phobius"/>
    </source>
</evidence>
<feature type="domain" description="Sodium/calcium exchanger membrane region" evidence="10">
    <location>
        <begin position="1079"/>
        <end position="1226"/>
    </location>
</feature>
<evidence type="ECO:0000256" key="2">
    <source>
        <dbReference type="ARBA" id="ARBA00005364"/>
    </source>
</evidence>
<dbReference type="RefSeq" id="XP_011199397.4">
    <property type="nucleotide sequence ID" value="XM_011201095.4"/>
</dbReference>
<evidence type="ECO:0000256" key="5">
    <source>
        <dbReference type="ARBA" id="ARBA00022692"/>
    </source>
</evidence>
<keyword evidence="11" id="KW-1185">Reference proteome</keyword>
<dbReference type="Proteomes" id="UP001652620">
    <property type="component" value="Chromosome 1"/>
</dbReference>
<accession>A0A6I9UQ43</accession>
<dbReference type="GO" id="GO:0005262">
    <property type="term" value="F:calcium channel activity"/>
    <property type="evidence" value="ECO:0007669"/>
    <property type="project" value="TreeGrafter"/>
</dbReference>
<comment type="similarity">
    <text evidence="2">Belongs to the Ca(2+):cation antiporter (CaCA) (TC 2.A.19) family. SLC24A subfamily.</text>
</comment>
<feature type="transmembrane region" description="Helical" evidence="9">
    <location>
        <begin position="682"/>
        <end position="702"/>
    </location>
</feature>
<dbReference type="RefSeq" id="XP_049308104.1">
    <property type="nucleotide sequence ID" value="XM_049452147.1"/>
</dbReference>
<feature type="compositionally biased region" description="Polar residues" evidence="8">
    <location>
        <begin position="992"/>
        <end position="1008"/>
    </location>
</feature>
<feature type="transmembrane region" description="Helical" evidence="9">
    <location>
        <begin position="811"/>
        <end position="831"/>
    </location>
</feature>
<comment type="subcellular location">
    <subcellularLocation>
        <location evidence="1">Membrane</location>
        <topology evidence="1">Multi-pass membrane protein</topology>
    </subcellularLocation>
</comment>
<keyword evidence="3" id="KW-0050">Antiport</keyword>
<feature type="transmembrane region" description="Helical" evidence="9">
    <location>
        <begin position="1078"/>
        <end position="1101"/>
    </location>
</feature>
<dbReference type="InterPro" id="IPR044880">
    <property type="entry name" value="NCX_ion-bd_dom_sf"/>
</dbReference>
<feature type="domain" description="Sodium/calcium exchanger membrane region" evidence="10">
    <location>
        <begin position="688"/>
        <end position="829"/>
    </location>
</feature>
<keyword evidence="4" id="KW-0109">Calcium transport</keyword>
<dbReference type="GO" id="GO:0015293">
    <property type="term" value="F:symporter activity"/>
    <property type="evidence" value="ECO:0007669"/>
    <property type="project" value="UniProtKB-KW"/>
</dbReference>
<dbReference type="GO" id="GO:0005886">
    <property type="term" value="C:plasma membrane"/>
    <property type="evidence" value="ECO:0007669"/>
    <property type="project" value="TreeGrafter"/>
</dbReference>
<feature type="compositionally biased region" description="Polar residues" evidence="8">
    <location>
        <begin position="863"/>
        <end position="888"/>
    </location>
</feature>
<feature type="transmembrane region" description="Helical" evidence="9">
    <location>
        <begin position="753"/>
        <end position="775"/>
    </location>
</feature>
<dbReference type="RefSeq" id="XP_049308097.1">
    <property type="nucleotide sequence ID" value="XM_049452140.1"/>
</dbReference>
<reference evidence="11 12" key="1">
    <citation type="submission" date="2025-05" db="UniProtKB">
        <authorList>
            <consortium name="RefSeq"/>
        </authorList>
    </citation>
    <scope>NUCLEOTIDE SEQUENCE [LARGE SCALE GENOMIC DNA]</scope>
    <source>
        <tissue evidence="12 13">Adult</tissue>
    </source>
</reference>
<dbReference type="AlphaFoldDB" id="A0A6I9UQ43"/>
<evidence type="ECO:0000256" key="3">
    <source>
        <dbReference type="ARBA" id="ARBA00022449"/>
    </source>
</evidence>
<keyword evidence="4" id="KW-0813">Transport</keyword>
<keyword evidence="5 9" id="KW-0812">Transmembrane</keyword>
<dbReference type="FunCoup" id="A0A6I9UQ43">
    <property type="interactions" value="166"/>
</dbReference>
<dbReference type="GO" id="GO:0008273">
    <property type="term" value="F:calcium, potassium:sodium antiporter activity"/>
    <property type="evidence" value="ECO:0007669"/>
    <property type="project" value="TreeGrafter"/>
</dbReference>
<evidence type="ECO:0000256" key="7">
    <source>
        <dbReference type="ARBA" id="ARBA00023136"/>
    </source>
</evidence>
<evidence type="ECO:0000256" key="4">
    <source>
        <dbReference type="ARBA" id="ARBA00022568"/>
    </source>
</evidence>
<dbReference type="InterPro" id="IPR004481">
    <property type="entry name" value="K/Na/Ca-exchanger"/>
</dbReference>
<evidence type="ECO:0000313" key="13">
    <source>
        <dbReference type="RefSeq" id="XP_049308091.1"/>
    </source>
</evidence>
<evidence type="ECO:0000256" key="8">
    <source>
        <dbReference type="SAM" id="MobiDB-lite"/>
    </source>
</evidence>
<gene>
    <name evidence="12 13 14 15" type="primary">LOC105223378</name>
</gene>
<dbReference type="GO" id="GO:0006874">
    <property type="term" value="P:intracellular calcium ion homeostasis"/>
    <property type="evidence" value="ECO:0007669"/>
    <property type="project" value="TreeGrafter"/>
</dbReference>
<evidence type="ECO:0000313" key="12">
    <source>
        <dbReference type="RefSeq" id="XP_011199397.4"/>
    </source>
</evidence>
<dbReference type="RefSeq" id="XP_049308091.1">
    <property type="nucleotide sequence ID" value="XM_049452134.1"/>
</dbReference>
<evidence type="ECO:0000313" key="14">
    <source>
        <dbReference type="RefSeq" id="XP_049308097.1"/>
    </source>
</evidence>
<keyword evidence="4" id="KW-0106">Calcium</keyword>
<feature type="region of interest" description="Disordered" evidence="8">
    <location>
        <begin position="859"/>
        <end position="913"/>
    </location>
</feature>
<dbReference type="PANTHER" id="PTHR10846">
    <property type="entry name" value="SODIUM/POTASSIUM/CALCIUM EXCHANGER"/>
    <property type="match status" value="1"/>
</dbReference>
<feature type="compositionally biased region" description="Low complexity" evidence="8">
    <location>
        <begin position="889"/>
        <end position="913"/>
    </location>
</feature>
<dbReference type="NCBIfam" id="TIGR00367">
    <property type="entry name" value="calcium/sodium antiporter"/>
    <property type="match status" value="1"/>
</dbReference>
<keyword evidence="7 9" id="KW-0472">Membrane</keyword>
<keyword evidence="4" id="KW-0406">Ion transport</keyword>
<feature type="transmembrane region" description="Helical" evidence="9">
    <location>
        <begin position="1113"/>
        <end position="1135"/>
    </location>
</feature>